<accession>A0A1J1J3D8</accession>
<organism evidence="1 3">
    <name type="scientific">Clunio marinus</name>
    <dbReference type="NCBI Taxonomy" id="568069"/>
    <lineage>
        <taxon>Eukaryota</taxon>
        <taxon>Metazoa</taxon>
        <taxon>Ecdysozoa</taxon>
        <taxon>Arthropoda</taxon>
        <taxon>Hexapoda</taxon>
        <taxon>Insecta</taxon>
        <taxon>Pterygota</taxon>
        <taxon>Neoptera</taxon>
        <taxon>Endopterygota</taxon>
        <taxon>Diptera</taxon>
        <taxon>Nematocera</taxon>
        <taxon>Chironomoidea</taxon>
        <taxon>Chironomidae</taxon>
        <taxon>Clunio</taxon>
    </lineage>
</organism>
<keyword evidence="3" id="KW-1185">Reference proteome</keyword>
<protein>
    <submittedName>
        <fullName evidence="2">CLUMA_CG020029, isoform A</fullName>
    </submittedName>
    <submittedName>
        <fullName evidence="1">CLUMA_CG020030, isoform A</fullName>
    </submittedName>
</protein>
<evidence type="ECO:0000313" key="1">
    <source>
        <dbReference type="EMBL" id="CRL06965.1"/>
    </source>
</evidence>
<reference evidence="1 3" key="1">
    <citation type="submission" date="2015-04" db="EMBL/GenBank/DDBJ databases">
        <authorList>
            <person name="Syromyatnikov M.Y."/>
            <person name="Popov V.N."/>
        </authorList>
    </citation>
    <scope>NUCLEOTIDE SEQUENCE [LARGE SCALE GENOMIC DNA]</scope>
</reference>
<sequence>MNSHDEGQRAHHIRFSIISVSHFAIPIKSPTCMDVRNRNESIVIDYWQGKIKHKSGLAPAYHVIAFQASKIQVVVGKNGQNTAIFGEFRSVGVQMDKVFVLRSIAALLKK</sequence>
<evidence type="ECO:0000313" key="3">
    <source>
        <dbReference type="Proteomes" id="UP000183832"/>
    </source>
</evidence>
<dbReference type="AlphaFoldDB" id="A0A1J1J3D8"/>
<dbReference type="EMBL" id="CVRI01000069">
    <property type="protein sequence ID" value="CRL06972.1"/>
    <property type="molecule type" value="Genomic_DNA"/>
</dbReference>
<proteinExistence type="predicted"/>
<dbReference type="EMBL" id="CVRI01000069">
    <property type="protein sequence ID" value="CRL06965.1"/>
    <property type="molecule type" value="Genomic_DNA"/>
</dbReference>
<gene>
    <name evidence="2" type="ORF">CLUMA_CG020029</name>
    <name evidence="1" type="ORF">CLUMA_CG020030</name>
</gene>
<name>A0A1J1J3D8_9DIPT</name>
<evidence type="ECO:0000313" key="2">
    <source>
        <dbReference type="EMBL" id="CRL06972.1"/>
    </source>
</evidence>
<dbReference type="Proteomes" id="UP000183832">
    <property type="component" value="Unassembled WGS sequence"/>
</dbReference>